<keyword evidence="15" id="KW-0694">RNA-binding</keyword>
<dbReference type="InterPro" id="IPR000999">
    <property type="entry name" value="RNase_III_dom"/>
</dbReference>
<dbReference type="FunFam" id="3.30.160.20:FF:000003">
    <property type="entry name" value="Ribonuclease 3"/>
    <property type="match status" value="1"/>
</dbReference>
<keyword evidence="11" id="KW-0479">Metal-binding</keyword>
<evidence type="ECO:0000256" key="9">
    <source>
        <dbReference type="ARBA" id="ARBA00022694"/>
    </source>
</evidence>
<keyword evidence="10" id="KW-0540">Nuclease</keyword>
<dbReference type="GO" id="GO:0010468">
    <property type="term" value="P:regulation of gene expression"/>
    <property type="evidence" value="ECO:0007669"/>
    <property type="project" value="TreeGrafter"/>
</dbReference>
<dbReference type="GO" id="GO:0004525">
    <property type="term" value="F:ribonuclease III activity"/>
    <property type="evidence" value="ECO:0007669"/>
    <property type="project" value="UniProtKB-EC"/>
</dbReference>
<evidence type="ECO:0000256" key="8">
    <source>
        <dbReference type="ARBA" id="ARBA00022664"/>
    </source>
</evidence>
<dbReference type="GO" id="GO:0042802">
    <property type="term" value="F:identical protein binding"/>
    <property type="evidence" value="ECO:0007669"/>
    <property type="project" value="UniProtKB-ARBA"/>
</dbReference>
<dbReference type="EC" id="3.1.26.3" evidence="5"/>
<dbReference type="GO" id="GO:0046872">
    <property type="term" value="F:metal ion binding"/>
    <property type="evidence" value="ECO:0007669"/>
    <property type="project" value="UniProtKB-KW"/>
</dbReference>
<evidence type="ECO:0000256" key="6">
    <source>
        <dbReference type="ARBA" id="ARBA00022490"/>
    </source>
</evidence>
<evidence type="ECO:0000256" key="7">
    <source>
        <dbReference type="ARBA" id="ARBA00022552"/>
    </source>
</evidence>
<dbReference type="SMART" id="SM00358">
    <property type="entry name" value="DSRM"/>
    <property type="match status" value="1"/>
</dbReference>
<dbReference type="PROSITE" id="PS50137">
    <property type="entry name" value="DS_RBD"/>
    <property type="match status" value="1"/>
</dbReference>
<dbReference type="SUPFAM" id="SSF54768">
    <property type="entry name" value="dsRNA-binding domain-like"/>
    <property type="match status" value="1"/>
</dbReference>
<dbReference type="PANTHER" id="PTHR11207:SF0">
    <property type="entry name" value="RIBONUCLEASE 3"/>
    <property type="match status" value="1"/>
</dbReference>
<keyword evidence="13 18" id="KW-0378">Hydrolase</keyword>
<dbReference type="PANTHER" id="PTHR11207">
    <property type="entry name" value="RIBONUCLEASE III"/>
    <property type="match status" value="1"/>
</dbReference>
<name>A0A3B1AMF4_9ZZZZ</name>
<gene>
    <name evidence="18" type="ORF">MNBD_GAMMA21-2888</name>
</gene>
<evidence type="ECO:0000256" key="1">
    <source>
        <dbReference type="ARBA" id="ARBA00000109"/>
    </source>
</evidence>
<keyword evidence="14" id="KW-0460">Magnesium</keyword>
<dbReference type="GO" id="GO:0005737">
    <property type="term" value="C:cytoplasm"/>
    <property type="evidence" value="ECO:0007669"/>
    <property type="project" value="UniProtKB-SubCell"/>
</dbReference>
<proteinExistence type="inferred from homology"/>
<comment type="similarity">
    <text evidence="3">Belongs to the ribonuclease III family.</text>
</comment>
<dbReference type="AlphaFoldDB" id="A0A3B1AMF4"/>
<keyword evidence="8" id="KW-0507">mRNA processing</keyword>
<feature type="domain" description="RNase III" evidence="17">
    <location>
        <begin position="4"/>
        <end position="126"/>
    </location>
</feature>
<dbReference type="GO" id="GO:0006397">
    <property type="term" value="P:mRNA processing"/>
    <property type="evidence" value="ECO:0007669"/>
    <property type="project" value="UniProtKB-KW"/>
</dbReference>
<evidence type="ECO:0000256" key="5">
    <source>
        <dbReference type="ARBA" id="ARBA00012177"/>
    </source>
</evidence>
<keyword evidence="12" id="KW-0255">Endonuclease</keyword>
<evidence type="ECO:0000313" key="18">
    <source>
        <dbReference type="EMBL" id="VAX01034.1"/>
    </source>
</evidence>
<comment type="subcellular location">
    <subcellularLocation>
        <location evidence="2">Cytoplasm</location>
    </subcellularLocation>
</comment>
<keyword evidence="9" id="KW-0819">tRNA processing</keyword>
<dbReference type="HAMAP" id="MF_00104">
    <property type="entry name" value="RNase_III"/>
    <property type="match status" value="1"/>
</dbReference>
<dbReference type="InterPro" id="IPR036389">
    <property type="entry name" value="RNase_III_sf"/>
</dbReference>
<evidence type="ECO:0000259" key="16">
    <source>
        <dbReference type="PROSITE" id="PS50137"/>
    </source>
</evidence>
<dbReference type="InterPro" id="IPR011907">
    <property type="entry name" value="RNase_III"/>
</dbReference>
<dbReference type="PROSITE" id="PS50142">
    <property type="entry name" value="RNASE_3_2"/>
    <property type="match status" value="1"/>
</dbReference>
<evidence type="ECO:0000256" key="15">
    <source>
        <dbReference type="ARBA" id="ARBA00022884"/>
    </source>
</evidence>
<evidence type="ECO:0000256" key="12">
    <source>
        <dbReference type="ARBA" id="ARBA00022759"/>
    </source>
</evidence>
<protein>
    <recommendedName>
        <fullName evidence="5">ribonuclease III</fullName>
        <ecNumber evidence="5">3.1.26.3</ecNumber>
    </recommendedName>
</protein>
<dbReference type="SUPFAM" id="SSF69065">
    <property type="entry name" value="RNase III domain-like"/>
    <property type="match status" value="1"/>
</dbReference>
<comment type="subunit">
    <text evidence="4">Homodimer.</text>
</comment>
<organism evidence="18">
    <name type="scientific">hydrothermal vent metagenome</name>
    <dbReference type="NCBI Taxonomy" id="652676"/>
    <lineage>
        <taxon>unclassified sequences</taxon>
        <taxon>metagenomes</taxon>
        <taxon>ecological metagenomes</taxon>
    </lineage>
</organism>
<feature type="domain" description="DRBM" evidence="16">
    <location>
        <begin position="153"/>
        <end position="223"/>
    </location>
</feature>
<evidence type="ECO:0000256" key="11">
    <source>
        <dbReference type="ARBA" id="ARBA00022723"/>
    </source>
</evidence>
<dbReference type="GO" id="GO:0008033">
    <property type="term" value="P:tRNA processing"/>
    <property type="evidence" value="ECO:0007669"/>
    <property type="project" value="UniProtKB-KW"/>
</dbReference>
<evidence type="ECO:0000256" key="3">
    <source>
        <dbReference type="ARBA" id="ARBA00010183"/>
    </source>
</evidence>
<sequence>MNDLSILSKRLVYQFNDPELLNMALTHRSANKNHYERMEFLGDAILNTTITDDLFHRFPNATEGDLSRLRASLVKGDTLSELAKILELGEFLRLGSGELKSGGFRRNSILADVFESIIGAIYLDGGNECSKKFILEQFAQRLSEADITKNLKDPKTRLQELLQARGCDLPNYEIKNTSGQAHNQIFDVTCQVELVPTATEGTGNSRRKAEQAAAEQMLAILAAV</sequence>
<dbReference type="PROSITE" id="PS00517">
    <property type="entry name" value="RNASE_3_1"/>
    <property type="match status" value="1"/>
</dbReference>
<dbReference type="InterPro" id="IPR014720">
    <property type="entry name" value="dsRBD_dom"/>
</dbReference>
<keyword evidence="6" id="KW-0963">Cytoplasm</keyword>
<evidence type="ECO:0000256" key="4">
    <source>
        <dbReference type="ARBA" id="ARBA00011738"/>
    </source>
</evidence>
<dbReference type="Pfam" id="PF14622">
    <property type="entry name" value="Ribonucleas_3_3"/>
    <property type="match status" value="1"/>
</dbReference>
<dbReference type="Pfam" id="PF00035">
    <property type="entry name" value="dsrm"/>
    <property type="match status" value="1"/>
</dbReference>
<evidence type="ECO:0000256" key="14">
    <source>
        <dbReference type="ARBA" id="ARBA00022842"/>
    </source>
</evidence>
<dbReference type="EMBL" id="UOFR01000081">
    <property type="protein sequence ID" value="VAX01034.1"/>
    <property type="molecule type" value="Genomic_DNA"/>
</dbReference>
<reference evidence="18" key="1">
    <citation type="submission" date="2018-06" db="EMBL/GenBank/DDBJ databases">
        <authorList>
            <person name="Zhirakovskaya E."/>
        </authorList>
    </citation>
    <scope>NUCLEOTIDE SEQUENCE</scope>
</reference>
<dbReference type="Gene3D" id="1.10.1520.10">
    <property type="entry name" value="Ribonuclease III domain"/>
    <property type="match status" value="1"/>
</dbReference>
<evidence type="ECO:0000256" key="13">
    <source>
        <dbReference type="ARBA" id="ARBA00022801"/>
    </source>
</evidence>
<dbReference type="GO" id="GO:0006364">
    <property type="term" value="P:rRNA processing"/>
    <property type="evidence" value="ECO:0007669"/>
    <property type="project" value="UniProtKB-KW"/>
</dbReference>
<evidence type="ECO:0000259" key="17">
    <source>
        <dbReference type="PROSITE" id="PS50142"/>
    </source>
</evidence>
<comment type="catalytic activity">
    <reaction evidence="1">
        <text>Endonucleolytic cleavage to 5'-phosphomonoester.</text>
        <dbReference type="EC" id="3.1.26.3"/>
    </reaction>
</comment>
<dbReference type="CDD" id="cd00593">
    <property type="entry name" value="RIBOc"/>
    <property type="match status" value="1"/>
</dbReference>
<dbReference type="CDD" id="cd10845">
    <property type="entry name" value="DSRM_RNAse_III_family"/>
    <property type="match status" value="1"/>
</dbReference>
<dbReference type="SMART" id="SM00535">
    <property type="entry name" value="RIBOc"/>
    <property type="match status" value="1"/>
</dbReference>
<dbReference type="GO" id="GO:0003725">
    <property type="term" value="F:double-stranded RNA binding"/>
    <property type="evidence" value="ECO:0007669"/>
    <property type="project" value="TreeGrafter"/>
</dbReference>
<evidence type="ECO:0000256" key="10">
    <source>
        <dbReference type="ARBA" id="ARBA00022722"/>
    </source>
</evidence>
<dbReference type="FunFam" id="1.10.1520.10:FF:000001">
    <property type="entry name" value="Ribonuclease 3"/>
    <property type="match status" value="1"/>
</dbReference>
<keyword evidence="7" id="KW-0698">rRNA processing</keyword>
<evidence type="ECO:0000256" key="2">
    <source>
        <dbReference type="ARBA" id="ARBA00004496"/>
    </source>
</evidence>
<accession>A0A3B1AMF4</accession>
<dbReference type="NCBIfam" id="TIGR02191">
    <property type="entry name" value="RNaseIII"/>
    <property type="match status" value="1"/>
</dbReference>
<dbReference type="Gene3D" id="3.30.160.20">
    <property type="match status" value="1"/>
</dbReference>